<evidence type="ECO:0000256" key="3">
    <source>
        <dbReference type="ARBA" id="ARBA00023163"/>
    </source>
</evidence>
<feature type="domain" description="HTH luxR-type" evidence="5">
    <location>
        <begin position="731"/>
        <end position="796"/>
    </location>
</feature>
<dbReference type="PROSITE" id="PS00622">
    <property type="entry name" value="HTH_LUXR_1"/>
    <property type="match status" value="1"/>
</dbReference>
<dbReference type="PROSITE" id="PS50043">
    <property type="entry name" value="HTH_LUXR_2"/>
    <property type="match status" value="1"/>
</dbReference>
<dbReference type="SUPFAM" id="SSF52540">
    <property type="entry name" value="P-loop containing nucleoside triphosphate hydrolases"/>
    <property type="match status" value="1"/>
</dbReference>
<dbReference type="SMART" id="SM00421">
    <property type="entry name" value="HTH_LUXR"/>
    <property type="match status" value="1"/>
</dbReference>
<keyword evidence="7" id="KW-1185">Reference proteome</keyword>
<evidence type="ECO:0000256" key="4">
    <source>
        <dbReference type="SAM" id="MobiDB-lite"/>
    </source>
</evidence>
<dbReference type="PRINTS" id="PR00038">
    <property type="entry name" value="HTHLUXR"/>
</dbReference>
<dbReference type="CDD" id="cd06170">
    <property type="entry name" value="LuxR_C_like"/>
    <property type="match status" value="1"/>
</dbReference>
<proteinExistence type="predicted"/>
<evidence type="ECO:0000256" key="2">
    <source>
        <dbReference type="ARBA" id="ARBA00023125"/>
    </source>
</evidence>
<dbReference type="GO" id="GO:0003677">
    <property type="term" value="F:DNA binding"/>
    <property type="evidence" value="ECO:0007669"/>
    <property type="project" value="UniProtKB-KW"/>
</dbReference>
<keyword evidence="3" id="KW-0804">Transcription</keyword>
<feature type="compositionally biased region" description="Low complexity" evidence="4">
    <location>
        <begin position="721"/>
        <end position="737"/>
    </location>
</feature>
<evidence type="ECO:0000313" key="7">
    <source>
        <dbReference type="Proteomes" id="UP000241595"/>
    </source>
</evidence>
<keyword evidence="1" id="KW-0805">Transcription regulation</keyword>
<dbReference type="InterPro" id="IPR027417">
    <property type="entry name" value="P-loop_NTPase"/>
</dbReference>
<protein>
    <submittedName>
        <fullName evidence="6">Transcriptional regulator</fullName>
    </submittedName>
</protein>
<gene>
    <name evidence="6" type="ORF">MTAB308_2749</name>
</gene>
<dbReference type="InterPro" id="IPR016032">
    <property type="entry name" value="Sig_transdc_resp-reg_C-effctor"/>
</dbReference>
<dbReference type="OrthoDB" id="4811808at2"/>
<keyword evidence="2" id="KW-0238">DNA-binding</keyword>
<feature type="region of interest" description="Disordered" evidence="4">
    <location>
        <begin position="711"/>
        <end position="739"/>
    </location>
</feature>
<dbReference type="InterPro" id="IPR036388">
    <property type="entry name" value="WH-like_DNA-bd_sf"/>
</dbReference>
<name>A0A2U3NCK7_9MYCO</name>
<dbReference type="SUPFAM" id="SSF46894">
    <property type="entry name" value="C-terminal effector domain of the bipartite response regulators"/>
    <property type="match status" value="1"/>
</dbReference>
<dbReference type="PANTHER" id="PTHR44688">
    <property type="entry name" value="DNA-BINDING TRANSCRIPTIONAL ACTIVATOR DEVR_DOSR"/>
    <property type="match status" value="1"/>
</dbReference>
<dbReference type="Proteomes" id="UP000241595">
    <property type="component" value="Unassembled WGS sequence"/>
</dbReference>
<dbReference type="STRING" id="1841859.GCA_900157385_02745"/>
<dbReference type="NCBIfam" id="NF038181">
    <property type="entry name" value="reg_ATPase_IniR"/>
    <property type="match status" value="1"/>
</dbReference>
<dbReference type="InterPro" id="IPR000792">
    <property type="entry name" value="Tscrpt_reg_LuxR_C"/>
</dbReference>
<dbReference type="PANTHER" id="PTHR44688:SF16">
    <property type="entry name" value="DNA-BINDING TRANSCRIPTIONAL ACTIVATOR DEVR_DOSR"/>
    <property type="match status" value="1"/>
</dbReference>
<dbReference type="RefSeq" id="WP_077099912.1">
    <property type="nucleotide sequence ID" value="NZ_LT717700.1"/>
</dbReference>
<accession>A0A2U3NCK7</accession>
<evidence type="ECO:0000256" key="1">
    <source>
        <dbReference type="ARBA" id="ARBA00023015"/>
    </source>
</evidence>
<reference evidence="6 7" key="1">
    <citation type="submission" date="2017-01" db="EMBL/GenBank/DDBJ databases">
        <authorList>
            <consortium name="Urmite Genomes"/>
        </authorList>
    </citation>
    <scope>NUCLEOTIDE SEQUENCE [LARGE SCALE GENOMIC DNA]</scope>
    <source>
        <strain evidence="6 7">AB308</strain>
    </source>
</reference>
<sequence length="812" mass="83615">MGDAPGDMPAKARDAIEALVDDPSAPARLLISGGIGTGKSTALAAARENLRNAGLTVLARPPRATDPPDTALVVDDAHLLTDDALAALTQRLADGATVVVAAEPQERLQDLTLAIERDGRRVSLGPLPVAEELLESTAGIPFLLRAVADGAKPAARAAKFALIDRLRQVDELTLDTLLIMSLAQEVGATDVAAALGISATQARQLVDRARAGGLVEPSHTPGFLRLVHGAVAHLIGNAHHQEVETALARSQLDLATVSTDFALRLAEHGLKDDRLAALLGRRAAASRGDFVHAARLYRAAVDAGADGLASRAVDALARAGDCTAAAALADGLLGSPDSAERAAAVRVAASVAVLDGNAGQAAELFRWLGPHPDAVVGAAAAIALTATGDLAAARVALCPQDAGPPTMAARGARSLAEGLLLTIDHPYPAAMAKLGQAIGAEPSMTEVLPDSPAALVALAAIHGGDPVRARSVIGRATGAAVGPMFQRRHALLSGWIKMQEGQLTAAGADVSAVGSAGLHRRDALWVGALQTAIARRSGDAGALHQHWYAAIEVLAECSVDLFNLLPLGELWVAAARLRRVDRLRHSLDQAFGLLESLGNPPLWSAPMHWAGVHAGILANSPESVAPHAQALGAAAGDSTFARALSGAGRTWLRVLADQVDTDEVTVAARALSNAGLTSDATRLAGQAALQAPDGRVSGAMLQLARDLKLGAGEGELPPTEPAAAARSAPHHPAAGSALSDREREVAELLLLGMPYRDIGGRLFISAKTVEHHVARIRRRLGAGSRSEMLSMLRAMLAPEDPIAGQRDPRAAS</sequence>
<organism evidence="6 7">
    <name type="scientific">Mycobacterium terramassiliense</name>
    <dbReference type="NCBI Taxonomy" id="1841859"/>
    <lineage>
        <taxon>Bacteria</taxon>
        <taxon>Bacillati</taxon>
        <taxon>Actinomycetota</taxon>
        <taxon>Actinomycetes</taxon>
        <taxon>Mycobacteriales</taxon>
        <taxon>Mycobacteriaceae</taxon>
        <taxon>Mycobacterium</taxon>
    </lineage>
</organism>
<dbReference type="Gene3D" id="1.10.10.10">
    <property type="entry name" value="Winged helix-like DNA-binding domain superfamily/Winged helix DNA-binding domain"/>
    <property type="match status" value="1"/>
</dbReference>
<dbReference type="GO" id="GO:0006355">
    <property type="term" value="P:regulation of DNA-templated transcription"/>
    <property type="evidence" value="ECO:0007669"/>
    <property type="project" value="InterPro"/>
</dbReference>
<evidence type="ECO:0000313" key="6">
    <source>
        <dbReference type="EMBL" id="SPM29258.1"/>
    </source>
</evidence>
<dbReference type="EMBL" id="FTRV01000011">
    <property type="protein sequence ID" value="SPM29258.1"/>
    <property type="molecule type" value="Genomic_DNA"/>
</dbReference>
<dbReference type="AlphaFoldDB" id="A0A2U3NCK7"/>
<dbReference type="Pfam" id="PF00196">
    <property type="entry name" value="GerE"/>
    <property type="match status" value="1"/>
</dbReference>
<evidence type="ECO:0000259" key="5">
    <source>
        <dbReference type="PROSITE" id="PS50043"/>
    </source>
</evidence>